<protein>
    <submittedName>
        <fullName evidence="1">Uncharacterized protein</fullName>
    </submittedName>
</protein>
<evidence type="ECO:0000313" key="2">
    <source>
        <dbReference type="Proteomes" id="UP000075538"/>
    </source>
</evidence>
<proteinExistence type="predicted"/>
<dbReference type="AlphaFoldDB" id="A0A149V603"/>
<organism evidence="1 2">
    <name type="scientific">Acetobacter malorum</name>
    <dbReference type="NCBI Taxonomy" id="178901"/>
    <lineage>
        <taxon>Bacteria</taxon>
        <taxon>Pseudomonadati</taxon>
        <taxon>Pseudomonadota</taxon>
        <taxon>Alphaproteobacteria</taxon>
        <taxon>Acetobacterales</taxon>
        <taxon>Acetobacteraceae</taxon>
        <taxon>Acetobacter</taxon>
    </lineage>
</organism>
<dbReference type="Proteomes" id="UP000075538">
    <property type="component" value="Unassembled WGS sequence"/>
</dbReference>
<reference evidence="1 2" key="1">
    <citation type="submission" date="2015-06" db="EMBL/GenBank/DDBJ databases">
        <title>Improved classification and identification of acetic acid bacteria using matrix-assisted laser desorption/ionization time-of-flight mass spectrometry; Gluconobacter nephelii and Gluconobacter uchimurae are later heterotypic synonyms of Gluconobacter japonicus and Gluconobacter oxydans, respectively.</title>
        <authorList>
            <person name="Li L."/>
            <person name="Cleenwerck I."/>
            <person name="De Vuyst L."/>
            <person name="Vandamme P."/>
        </authorList>
    </citation>
    <scope>NUCLEOTIDE SEQUENCE [LARGE SCALE GENOMIC DNA]</scope>
    <source>
        <strain evidence="1 2">LMG 1604</strain>
    </source>
</reference>
<name>A0A149V603_9PROT</name>
<comment type="caution">
    <text evidence="1">The sequence shown here is derived from an EMBL/GenBank/DDBJ whole genome shotgun (WGS) entry which is preliminary data.</text>
</comment>
<accession>A0A149V603</accession>
<dbReference type="EMBL" id="LHZZ01000506">
    <property type="protein sequence ID" value="KXV75651.1"/>
    <property type="molecule type" value="Genomic_DNA"/>
</dbReference>
<sequence>MRGAIRVGGVCNKYGLVPNLWDDGMGGGGMSKERVLRGLAAILGGSPSLKHFPLVECPDAGSLGVVGRRSVGPTTCFIIQKL</sequence>
<gene>
    <name evidence="1" type="ORF">AD953_06645</name>
</gene>
<evidence type="ECO:0000313" key="1">
    <source>
        <dbReference type="EMBL" id="KXV75651.1"/>
    </source>
</evidence>